<feature type="transmembrane region" description="Helical" evidence="1">
    <location>
        <begin position="50"/>
        <end position="71"/>
    </location>
</feature>
<keyword evidence="1" id="KW-1133">Transmembrane helix</keyword>
<gene>
    <name evidence="2" type="ORF">BON30_15285</name>
</gene>
<evidence type="ECO:0000256" key="1">
    <source>
        <dbReference type="SAM" id="Phobius"/>
    </source>
</evidence>
<dbReference type="Proteomes" id="UP000182229">
    <property type="component" value="Unassembled WGS sequence"/>
</dbReference>
<keyword evidence="3" id="KW-1185">Reference proteome</keyword>
<keyword evidence="1" id="KW-0812">Transmembrane</keyword>
<organism evidence="2 3">
    <name type="scientific">Cystobacter ferrugineus</name>
    <dbReference type="NCBI Taxonomy" id="83449"/>
    <lineage>
        <taxon>Bacteria</taxon>
        <taxon>Pseudomonadati</taxon>
        <taxon>Myxococcota</taxon>
        <taxon>Myxococcia</taxon>
        <taxon>Myxococcales</taxon>
        <taxon>Cystobacterineae</taxon>
        <taxon>Archangiaceae</taxon>
        <taxon>Cystobacter</taxon>
    </lineage>
</organism>
<proteinExistence type="predicted"/>
<dbReference type="EMBL" id="MPIN01000003">
    <property type="protein sequence ID" value="OJH40386.1"/>
    <property type="molecule type" value="Genomic_DNA"/>
</dbReference>
<comment type="caution">
    <text evidence="2">The sequence shown here is derived from an EMBL/GenBank/DDBJ whole genome shotgun (WGS) entry which is preliminary data.</text>
</comment>
<evidence type="ECO:0000313" key="3">
    <source>
        <dbReference type="Proteomes" id="UP000182229"/>
    </source>
</evidence>
<accession>A0A1L9BDT2</accession>
<protein>
    <submittedName>
        <fullName evidence="2">Uncharacterized protein</fullName>
    </submittedName>
</protein>
<feature type="transmembrane region" description="Helical" evidence="1">
    <location>
        <begin position="23"/>
        <end position="44"/>
    </location>
</feature>
<keyword evidence="1" id="KW-0472">Membrane</keyword>
<reference evidence="3" key="1">
    <citation type="submission" date="2016-11" db="EMBL/GenBank/DDBJ databases">
        <authorList>
            <person name="Shukria A."/>
            <person name="Stevens D.C."/>
        </authorList>
    </citation>
    <scope>NUCLEOTIDE SEQUENCE [LARGE SCALE GENOMIC DNA]</scope>
    <source>
        <strain evidence="3">Cbfe23</strain>
    </source>
</reference>
<evidence type="ECO:0000313" key="2">
    <source>
        <dbReference type="EMBL" id="OJH40386.1"/>
    </source>
</evidence>
<reference evidence="2 3" key="2">
    <citation type="submission" date="2016-12" db="EMBL/GenBank/DDBJ databases">
        <title>Draft Genome Sequence of Cystobacter ferrugineus Strain Cbfe23.</title>
        <authorList>
            <person name="Akbar S."/>
            <person name="Dowd S.E."/>
            <person name="Stevens D.C."/>
        </authorList>
    </citation>
    <scope>NUCLEOTIDE SEQUENCE [LARGE SCALE GENOMIC DNA]</scope>
    <source>
        <strain evidence="2 3">Cbfe23</strain>
    </source>
</reference>
<sequence length="98" mass="10615">MAWHPRLVVRFDRGRCITSPTNSVGYGVQGILAAFVACGLVVVAASGESLVLLVLAVPGVFLRDAWAWFAATEEERASFRTEAETEAHPCDHRTISLS</sequence>
<dbReference type="AlphaFoldDB" id="A0A1L9BDT2"/>
<name>A0A1L9BDT2_9BACT</name>